<evidence type="ECO:0000256" key="6">
    <source>
        <dbReference type="ARBA" id="ARBA00047846"/>
    </source>
</evidence>
<evidence type="ECO:0000256" key="4">
    <source>
        <dbReference type="ARBA" id="ARBA00023267"/>
    </source>
</evidence>
<dbReference type="InterPro" id="IPR004408">
    <property type="entry name" value="Biotin_CoA_COase_ligase"/>
</dbReference>
<evidence type="ECO:0000256" key="3">
    <source>
        <dbReference type="ARBA" id="ARBA00022840"/>
    </source>
</evidence>
<proteinExistence type="predicted"/>
<dbReference type="NCBIfam" id="TIGR00121">
    <property type="entry name" value="birA_ligase"/>
    <property type="match status" value="1"/>
</dbReference>
<organism evidence="8 9">
    <name type="scientific">Paucibacter sediminis</name>
    <dbReference type="NCBI Taxonomy" id="3019553"/>
    <lineage>
        <taxon>Bacteria</taxon>
        <taxon>Pseudomonadati</taxon>
        <taxon>Pseudomonadota</taxon>
        <taxon>Betaproteobacteria</taxon>
        <taxon>Burkholderiales</taxon>
        <taxon>Sphaerotilaceae</taxon>
        <taxon>Roseateles</taxon>
    </lineage>
</organism>
<keyword evidence="9" id="KW-1185">Reference proteome</keyword>
<gene>
    <name evidence="8" type="ORF">PFX98_04830</name>
</gene>
<name>A0AA95SR85_9BURK</name>
<dbReference type="PANTHER" id="PTHR12835">
    <property type="entry name" value="BIOTIN PROTEIN LIGASE"/>
    <property type="match status" value="1"/>
</dbReference>
<keyword evidence="2" id="KW-0547">Nucleotide-binding</keyword>
<dbReference type="GO" id="GO:0004077">
    <property type="term" value="F:biotin--[biotin carboxyl-carrier protein] ligase activity"/>
    <property type="evidence" value="ECO:0007669"/>
    <property type="project" value="UniProtKB-EC"/>
</dbReference>
<dbReference type="InterPro" id="IPR008988">
    <property type="entry name" value="Transcriptional_repressor_C"/>
</dbReference>
<dbReference type="InterPro" id="IPR045864">
    <property type="entry name" value="aa-tRNA-synth_II/BPL/LPL"/>
</dbReference>
<dbReference type="SUPFAM" id="SSF55681">
    <property type="entry name" value="Class II aaRS and biotin synthetases"/>
    <property type="match status" value="1"/>
</dbReference>
<evidence type="ECO:0000313" key="8">
    <source>
        <dbReference type="EMBL" id="WIT12936.1"/>
    </source>
</evidence>
<dbReference type="AlphaFoldDB" id="A0AA95SR85"/>
<evidence type="ECO:0000256" key="2">
    <source>
        <dbReference type="ARBA" id="ARBA00022741"/>
    </source>
</evidence>
<dbReference type="RefSeq" id="WP_285234039.1">
    <property type="nucleotide sequence ID" value="NZ_CP116346.1"/>
</dbReference>
<dbReference type="GO" id="GO:0005524">
    <property type="term" value="F:ATP binding"/>
    <property type="evidence" value="ECO:0007669"/>
    <property type="project" value="UniProtKB-KW"/>
</dbReference>
<reference evidence="8" key="1">
    <citation type="submission" date="2023-01" db="EMBL/GenBank/DDBJ databases">
        <title>Whole genome sequence of Paucibacter sp. S2-9 isolated from pond sediment.</title>
        <authorList>
            <person name="Jung J.Y."/>
        </authorList>
    </citation>
    <scope>NUCLEOTIDE SEQUENCE</scope>
    <source>
        <strain evidence="8">S2-9</strain>
    </source>
</reference>
<dbReference type="Proteomes" id="UP001177769">
    <property type="component" value="Chromosome"/>
</dbReference>
<dbReference type="InterPro" id="IPR004143">
    <property type="entry name" value="BPL_LPL_catalytic"/>
</dbReference>
<feature type="domain" description="BPL/LPL catalytic" evidence="7">
    <location>
        <begin position="45"/>
        <end position="225"/>
    </location>
</feature>
<evidence type="ECO:0000256" key="1">
    <source>
        <dbReference type="ARBA" id="ARBA00022598"/>
    </source>
</evidence>
<dbReference type="PROSITE" id="PS51733">
    <property type="entry name" value="BPL_LPL_CATALYTIC"/>
    <property type="match status" value="1"/>
</dbReference>
<evidence type="ECO:0000259" key="7">
    <source>
        <dbReference type="PROSITE" id="PS51733"/>
    </source>
</evidence>
<sequence>MPNSALTHQHWGVEALWQDLEPVLPGLSIEVLARVDSTNTALLERVRSDTRHPGERGGEHGTYGRRAHDMNPCLLVAEHQTHGRGRMGRSWHAQPGASLTFSLAVPMDLADWSGLSLAVGCAIAQGLEPQPAAQPRLQLKWPNDIWLDGRKLGGILIETVPAGSQRMAIIGIGLNVARQDLTPQALEGQFSTGFASLDEFEPGLDAPAVLARVARPLVLALKRFAEAGFAPWQAEYASRDLLRGHEVVAGNLEGVAQGVSAQGELLVQTADGLLPVSGGEVSVRLGS</sequence>
<keyword evidence="3" id="KW-0067">ATP-binding</keyword>
<dbReference type="Gene3D" id="2.30.30.100">
    <property type="match status" value="1"/>
</dbReference>
<dbReference type="Pfam" id="PF02237">
    <property type="entry name" value="BPL_C"/>
    <property type="match status" value="1"/>
</dbReference>
<dbReference type="EMBL" id="CP116346">
    <property type="protein sequence ID" value="WIT12936.1"/>
    <property type="molecule type" value="Genomic_DNA"/>
</dbReference>
<dbReference type="GO" id="GO:0005737">
    <property type="term" value="C:cytoplasm"/>
    <property type="evidence" value="ECO:0007669"/>
    <property type="project" value="TreeGrafter"/>
</dbReference>
<keyword evidence="4" id="KW-0092">Biotin</keyword>
<evidence type="ECO:0000313" key="9">
    <source>
        <dbReference type="Proteomes" id="UP001177769"/>
    </source>
</evidence>
<evidence type="ECO:0000256" key="5">
    <source>
        <dbReference type="ARBA" id="ARBA00024227"/>
    </source>
</evidence>
<dbReference type="Gene3D" id="3.30.930.10">
    <property type="entry name" value="Bira Bifunctional Protein, Domain 2"/>
    <property type="match status" value="1"/>
</dbReference>
<protein>
    <recommendedName>
        <fullName evidence="5">biotin--[biotin carboxyl-carrier protein] ligase</fullName>
        <ecNumber evidence="5">6.3.4.15</ecNumber>
    </recommendedName>
</protein>
<dbReference type="Pfam" id="PF03099">
    <property type="entry name" value="BPL_LplA_LipB"/>
    <property type="match status" value="1"/>
</dbReference>
<dbReference type="EC" id="6.3.4.15" evidence="5"/>
<dbReference type="KEGG" id="pais:PFX98_04830"/>
<accession>A0AA95SR85</accession>
<dbReference type="PANTHER" id="PTHR12835:SF5">
    <property type="entry name" value="BIOTIN--PROTEIN LIGASE"/>
    <property type="match status" value="1"/>
</dbReference>
<dbReference type="InterPro" id="IPR003142">
    <property type="entry name" value="BPL_C"/>
</dbReference>
<dbReference type="CDD" id="cd16442">
    <property type="entry name" value="BPL"/>
    <property type="match status" value="1"/>
</dbReference>
<keyword evidence="1 8" id="KW-0436">Ligase</keyword>
<comment type="catalytic activity">
    <reaction evidence="6">
        <text>biotin + L-lysyl-[protein] + ATP = N(6)-biotinyl-L-lysyl-[protein] + AMP + diphosphate + H(+)</text>
        <dbReference type="Rhea" id="RHEA:11756"/>
        <dbReference type="Rhea" id="RHEA-COMP:9752"/>
        <dbReference type="Rhea" id="RHEA-COMP:10505"/>
        <dbReference type="ChEBI" id="CHEBI:15378"/>
        <dbReference type="ChEBI" id="CHEBI:29969"/>
        <dbReference type="ChEBI" id="CHEBI:30616"/>
        <dbReference type="ChEBI" id="CHEBI:33019"/>
        <dbReference type="ChEBI" id="CHEBI:57586"/>
        <dbReference type="ChEBI" id="CHEBI:83144"/>
        <dbReference type="ChEBI" id="CHEBI:456215"/>
        <dbReference type="EC" id="6.3.4.15"/>
    </reaction>
</comment>
<dbReference type="SUPFAM" id="SSF50037">
    <property type="entry name" value="C-terminal domain of transcriptional repressors"/>
    <property type="match status" value="1"/>
</dbReference>